<protein>
    <submittedName>
        <fullName evidence="1">Uncharacterized protein</fullName>
    </submittedName>
</protein>
<sequence length="53" mass="5646">MTICGSWTDRALPPVGTVQAPRLPLGGAGPAARLSGIWGKMKGMRQRRACNPR</sequence>
<keyword evidence="2" id="KW-1185">Reference proteome</keyword>
<dbReference type="AlphaFoldDB" id="A0A1N7MLB6"/>
<dbReference type="EMBL" id="FTOT01000002">
    <property type="protein sequence ID" value="SIS86954.1"/>
    <property type="molecule type" value="Genomic_DNA"/>
</dbReference>
<dbReference type="Proteomes" id="UP000186141">
    <property type="component" value="Unassembled WGS sequence"/>
</dbReference>
<gene>
    <name evidence="1" type="ORF">SAMN05421774_102786</name>
</gene>
<evidence type="ECO:0000313" key="2">
    <source>
        <dbReference type="Proteomes" id="UP000186141"/>
    </source>
</evidence>
<organism evidence="1 2">
    <name type="scientific">Gemmobacter megaterium</name>
    <dbReference type="NCBI Taxonomy" id="1086013"/>
    <lineage>
        <taxon>Bacteria</taxon>
        <taxon>Pseudomonadati</taxon>
        <taxon>Pseudomonadota</taxon>
        <taxon>Alphaproteobacteria</taxon>
        <taxon>Rhodobacterales</taxon>
        <taxon>Paracoccaceae</taxon>
        <taxon>Gemmobacter</taxon>
    </lineage>
</organism>
<reference evidence="1 2" key="1">
    <citation type="submission" date="2017-01" db="EMBL/GenBank/DDBJ databases">
        <authorList>
            <person name="Mah S.A."/>
            <person name="Swanson W.J."/>
            <person name="Moy G.W."/>
            <person name="Vacquier V.D."/>
        </authorList>
    </citation>
    <scope>NUCLEOTIDE SEQUENCE [LARGE SCALE GENOMIC DNA]</scope>
    <source>
        <strain evidence="1 2">DSM 26375</strain>
    </source>
</reference>
<proteinExistence type="predicted"/>
<dbReference type="STRING" id="1086013.SAMN05421774_102786"/>
<accession>A0A1N7MLB6</accession>
<evidence type="ECO:0000313" key="1">
    <source>
        <dbReference type="EMBL" id="SIS86954.1"/>
    </source>
</evidence>
<name>A0A1N7MLB6_9RHOB</name>